<comment type="subunit">
    <text evidence="2 7">Homopentamer.</text>
</comment>
<dbReference type="GO" id="GO:0071973">
    <property type="term" value="P:bacterial-type flagellum-dependent cell motility"/>
    <property type="evidence" value="ECO:0007669"/>
    <property type="project" value="TreeGrafter"/>
</dbReference>
<feature type="domain" description="EF-hand" evidence="8">
    <location>
        <begin position="118"/>
        <end position="153"/>
    </location>
</feature>
<keyword evidence="9" id="KW-0966">Cell projection</keyword>
<evidence type="ECO:0000256" key="6">
    <source>
        <dbReference type="ARBA" id="ARBA00025175"/>
    </source>
</evidence>
<evidence type="ECO:0000256" key="7">
    <source>
        <dbReference type="RuleBase" id="RU362066"/>
    </source>
</evidence>
<dbReference type="GO" id="GO:0007155">
    <property type="term" value="P:cell adhesion"/>
    <property type="evidence" value="ECO:0007669"/>
    <property type="project" value="InterPro"/>
</dbReference>
<dbReference type="Pfam" id="PF07196">
    <property type="entry name" value="Flagellin_IN"/>
    <property type="match status" value="1"/>
</dbReference>
<dbReference type="InterPro" id="IPR040026">
    <property type="entry name" value="FliD"/>
</dbReference>
<name>A0AAV5N1Z5_9GAMM</name>
<dbReference type="RefSeq" id="WP_027273692.1">
    <property type="nucleotide sequence ID" value="NZ_BRLH01000003.1"/>
</dbReference>
<dbReference type="PANTHER" id="PTHR30288">
    <property type="entry name" value="FLAGELLAR CAP/ASSEMBLY PROTEIN FLID"/>
    <property type="match status" value="1"/>
</dbReference>
<dbReference type="InterPro" id="IPR010809">
    <property type="entry name" value="FliD_C"/>
</dbReference>
<feature type="coiled-coil region" evidence="7">
    <location>
        <begin position="23"/>
        <end position="57"/>
    </location>
</feature>
<dbReference type="Pfam" id="PF07195">
    <property type="entry name" value="FliD_C"/>
    <property type="match status" value="1"/>
</dbReference>
<dbReference type="PROSITE" id="PS00018">
    <property type="entry name" value="EF_HAND_1"/>
    <property type="match status" value="1"/>
</dbReference>
<dbReference type="EMBL" id="BRLH01000003">
    <property type="protein sequence ID" value="GKX55734.1"/>
    <property type="molecule type" value="Genomic_DNA"/>
</dbReference>
<evidence type="ECO:0000256" key="2">
    <source>
        <dbReference type="ARBA" id="ARBA00011255"/>
    </source>
</evidence>
<evidence type="ECO:0000313" key="9">
    <source>
        <dbReference type="EMBL" id="GKX55734.1"/>
    </source>
</evidence>
<comment type="caution">
    <text evidence="9">The sequence shown here is derived from an EMBL/GenBank/DDBJ whole genome shotgun (WGS) entry which is preliminary data.</text>
</comment>
<keyword evidence="7" id="KW-0964">Secreted</keyword>
<dbReference type="GO" id="GO:0005509">
    <property type="term" value="F:calcium ion binding"/>
    <property type="evidence" value="ECO:0007669"/>
    <property type="project" value="InterPro"/>
</dbReference>
<keyword evidence="9" id="KW-0969">Cilium</keyword>
<dbReference type="Proteomes" id="UP001058124">
    <property type="component" value="Unassembled WGS sequence"/>
</dbReference>
<dbReference type="PANTHER" id="PTHR30288:SF0">
    <property type="entry name" value="FLAGELLAR HOOK-ASSOCIATED PROTEIN 2"/>
    <property type="match status" value="1"/>
</dbReference>
<comment type="function">
    <text evidence="6">Required for the morphogenesis and for the elongation of the flagellar filament by facilitating polymerization of the flagellin monomers at the tip of growing filament. Forms a capping structure, which prevents flagellin subunits (transported through the central channel of the flagellum) from leaking out without polymerization at the distal end.</text>
</comment>
<dbReference type="InterPro" id="IPR002048">
    <property type="entry name" value="EF_hand_dom"/>
</dbReference>
<comment type="function">
    <text evidence="7">Required for morphogenesis and for the elongation of the flagellar filament by facilitating polymerization of the flagellin monomers at the tip of growing filament. Forms a capping structure, which prevents flagellin subunits (transported through the central channel of the flagellum) from leaking out without polymerization at the distal end.</text>
</comment>
<protein>
    <recommendedName>
        <fullName evidence="3 7">Flagellar hook-associated protein 2</fullName>
        <shortName evidence="7">HAP2</shortName>
    </recommendedName>
    <alternativeName>
        <fullName evidence="7">Flagellar cap protein</fullName>
    </alternativeName>
</protein>
<evidence type="ECO:0000259" key="8">
    <source>
        <dbReference type="PROSITE" id="PS50222"/>
    </source>
</evidence>
<dbReference type="InterPro" id="IPR003481">
    <property type="entry name" value="FliD_N"/>
</dbReference>
<dbReference type="GO" id="GO:0009424">
    <property type="term" value="C:bacterial-type flagellum hook"/>
    <property type="evidence" value="ECO:0007669"/>
    <property type="project" value="UniProtKB-UniRule"/>
</dbReference>
<evidence type="ECO:0000256" key="3">
    <source>
        <dbReference type="ARBA" id="ARBA00016246"/>
    </source>
</evidence>
<comment type="subcellular location">
    <subcellularLocation>
        <location evidence="7">Secreted</location>
    </subcellularLocation>
    <subcellularLocation>
        <location evidence="7">Bacterial flagellum</location>
    </subcellularLocation>
</comment>
<comment type="similarity">
    <text evidence="1 7">Belongs to the FliD family.</text>
</comment>
<dbReference type="Pfam" id="PF02465">
    <property type="entry name" value="FliD_N"/>
    <property type="match status" value="1"/>
</dbReference>
<organism evidence="9 10">
    <name type="scientific">Leminorella grimontii</name>
    <dbReference type="NCBI Taxonomy" id="82981"/>
    <lineage>
        <taxon>Bacteria</taxon>
        <taxon>Pseudomonadati</taxon>
        <taxon>Pseudomonadota</taxon>
        <taxon>Gammaproteobacteria</taxon>
        <taxon>Enterobacterales</taxon>
        <taxon>Budviciaceae</taxon>
        <taxon>Leminorella</taxon>
    </lineage>
</organism>
<sequence length="435" mass="46388">MINPRTVAQELAYASVATRANQLQQQQNDLDTESSALSTLEDALDDFQSAIDALDSDTAGPVVYSATSTDDSATISANSQAQPGKYTFYVDTLATAQQTTFSFSDGSIPSSGTFTITMGDSEMDIDLSQSDEDGDGTVTVSELADAINHSEDNPGVSATIVNTGGATTLMLTSEETGEANAFTVSVSGVDTSSEFYQQINTPKDLSTAQDALIYLGSSPDDGIPITSSDNTFDDLIPGVSITFTEASTTPMTFTVAEDTSASQEKVQTFVDAYNTLVDTLDSLTGYDSNGNAGVFAGDAGLSSLERRLNDITHATYGDVSILDYGIALDSDGHLEIDSDQFSEAMKENPEGLTSIFVGDDSMVAQMDSLLDTYLDSSDGIIAQRQSTLSDKQEKIDDQVDQLTNTYNTTYDRYLNEYTQTLIEITSMEESMAAFS</sequence>
<dbReference type="GO" id="GO:0005576">
    <property type="term" value="C:extracellular region"/>
    <property type="evidence" value="ECO:0007669"/>
    <property type="project" value="UniProtKB-SubCell"/>
</dbReference>
<keyword evidence="9" id="KW-0282">Flagellum</keyword>
<dbReference type="InterPro" id="IPR018247">
    <property type="entry name" value="EF_Hand_1_Ca_BS"/>
</dbReference>
<keyword evidence="10" id="KW-1185">Reference proteome</keyword>
<dbReference type="InterPro" id="IPR010810">
    <property type="entry name" value="Flagellin_hook_IN_motif"/>
</dbReference>
<evidence type="ECO:0000256" key="4">
    <source>
        <dbReference type="ARBA" id="ARBA00023054"/>
    </source>
</evidence>
<dbReference type="GO" id="GO:0009421">
    <property type="term" value="C:bacterial-type flagellum filament cap"/>
    <property type="evidence" value="ECO:0007669"/>
    <property type="project" value="InterPro"/>
</dbReference>
<accession>A0AAV5N1Z5</accession>
<dbReference type="PROSITE" id="PS50222">
    <property type="entry name" value="EF_HAND_2"/>
    <property type="match status" value="1"/>
</dbReference>
<proteinExistence type="inferred from homology"/>
<evidence type="ECO:0000256" key="1">
    <source>
        <dbReference type="ARBA" id="ARBA00009764"/>
    </source>
</evidence>
<evidence type="ECO:0000313" key="10">
    <source>
        <dbReference type="Proteomes" id="UP001058124"/>
    </source>
</evidence>
<reference evidence="9" key="1">
    <citation type="submission" date="2022-06" db="EMBL/GenBank/DDBJ databases">
        <title>Draft genome sequences of Leminorella grimontii str. JCM5902.</title>
        <authorList>
            <person name="Wakabayashi Y."/>
            <person name="Kojima K."/>
        </authorList>
    </citation>
    <scope>NUCLEOTIDE SEQUENCE</scope>
    <source>
        <strain evidence="9">JCM 5902</strain>
    </source>
</reference>
<dbReference type="AlphaFoldDB" id="A0AAV5N1Z5"/>
<gene>
    <name evidence="9" type="primary">lafB</name>
    <name evidence="9" type="ORF">SOASR030_18460</name>
</gene>
<evidence type="ECO:0000256" key="5">
    <source>
        <dbReference type="ARBA" id="ARBA00023143"/>
    </source>
</evidence>
<keyword evidence="4 7" id="KW-0175">Coiled coil</keyword>
<keyword evidence="5 7" id="KW-0975">Bacterial flagellum</keyword>